<gene>
    <name evidence="1" type="ORF">G3I53_20070</name>
</gene>
<name>A0A6G3QXS2_9ACTN</name>
<sequence>MAQVGGAAAHVAASLSRPSGVGVRVTAVRPHDDSDLRAQGASLLGMPLERDYAEAAVDFSIRGEVVRVFVNAQQGFVGLAGQLAHAVLDSGQEIMGSTPFPPCPGHAHPMTVGASAGRVFWCCPGAPDTATAVLVESGRAGHRRSSEWPSGSASG</sequence>
<evidence type="ECO:0000313" key="1">
    <source>
        <dbReference type="EMBL" id="NEA88266.1"/>
    </source>
</evidence>
<organism evidence="1">
    <name type="scientific">Streptomyces sp. SID14436</name>
    <dbReference type="NCBI Taxonomy" id="2706070"/>
    <lineage>
        <taxon>Bacteria</taxon>
        <taxon>Bacillati</taxon>
        <taxon>Actinomycetota</taxon>
        <taxon>Actinomycetes</taxon>
        <taxon>Kitasatosporales</taxon>
        <taxon>Streptomycetaceae</taxon>
        <taxon>Streptomyces</taxon>
    </lineage>
</organism>
<dbReference type="EMBL" id="JAAGMD010000577">
    <property type="protein sequence ID" value="NEA88266.1"/>
    <property type="molecule type" value="Genomic_DNA"/>
</dbReference>
<accession>A0A6G3QXS2</accession>
<reference evidence="1" key="1">
    <citation type="submission" date="2020-01" db="EMBL/GenBank/DDBJ databases">
        <title>Insect and environment-associated Actinomycetes.</title>
        <authorList>
            <person name="Currrie C."/>
            <person name="Chevrette M."/>
            <person name="Carlson C."/>
            <person name="Stubbendieck R."/>
            <person name="Wendt-Pienkowski E."/>
        </authorList>
    </citation>
    <scope>NUCLEOTIDE SEQUENCE</scope>
    <source>
        <strain evidence="1">SID14436</strain>
    </source>
</reference>
<comment type="caution">
    <text evidence="1">The sequence shown here is derived from an EMBL/GenBank/DDBJ whole genome shotgun (WGS) entry which is preliminary data.</text>
</comment>
<protein>
    <submittedName>
        <fullName evidence="1">Uncharacterized protein</fullName>
    </submittedName>
</protein>
<dbReference type="RefSeq" id="WP_164336805.1">
    <property type="nucleotide sequence ID" value="NZ_JAAGMD010000577.1"/>
</dbReference>
<proteinExistence type="predicted"/>
<dbReference type="AlphaFoldDB" id="A0A6G3QXS2"/>